<dbReference type="InterPro" id="IPR029060">
    <property type="entry name" value="PIN-like_dom_sf"/>
</dbReference>
<dbReference type="AlphaFoldDB" id="A0A7C3SL02"/>
<evidence type="ECO:0000259" key="6">
    <source>
        <dbReference type="Pfam" id="PF01850"/>
    </source>
</evidence>
<keyword evidence="3" id="KW-0479">Metal-binding</keyword>
<evidence type="ECO:0000256" key="4">
    <source>
        <dbReference type="ARBA" id="ARBA00022801"/>
    </source>
</evidence>
<evidence type="ECO:0000256" key="1">
    <source>
        <dbReference type="ARBA" id="ARBA00022649"/>
    </source>
</evidence>
<organism evidence="7">
    <name type="scientific">Thermofilum pendens</name>
    <dbReference type="NCBI Taxonomy" id="2269"/>
    <lineage>
        <taxon>Archaea</taxon>
        <taxon>Thermoproteota</taxon>
        <taxon>Thermoprotei</taxon>
        <taxon>Thermofilales</taxon>
        <taxon>Thermofilaceae</taxon>
        <taxon>Thermofilum</taxon>
    </lineage>
</organism>
<dbReference type="InterPro" id="IPR002716">
    <property type="entry name" value="PIN_dom"/>
</dbReference>
<keyword evidence="2" id="KW-0540">Nuclease</keyword>
<gene>
    <name evidence="7" type="ORF">ENV88_03340</name>
</gene>
<dbReference type="Gene3D" id="3.40.50.1010">
    <property type="entry name" value="5'-nuclease"/>
    <property type="match status" value="1"/>
</dbReference>
<accession>A0A7C3SL02</accession>
<feature type="domain" description="PIN" evidence="6">
    <location>
        <begin position="4"/>
        <end position="108"/>
    </location>
</feature>
<dbReference type="PANTHER" id="PTHR42740">
    <property type="entry name" value="RIBONUCLEASE VAPC3"/>
    <property type="match status" value="1"/>
</dbReference>
<keyword evidence="1" id="KW-1277">Toxin-antitoxin system</keyword>
<proteinExistence type="predicted"/>
<reference evidence="7" key="1">
    <citation type="journal article" date="2020" name="mSystems">
        <title>Genome- and Community-Level Interaction Insights into Carbon Utilization and Element Cycling Functions of Hydrothermarchaeota in Hydrothermal Sediment.</title>
        <authorList>
            <person name="Zhou Z."/>
            <person name="Liu Y."/>
            <person name="Xu W."/>
            <person name="Pan J."/>
            <person name="Luo Z.H."/>
            <person name="Li M."/>
        </authorList>
    </citation>
    <scope>NUCLEOTIDE SEQUENCE [LARGE SCALE GENOMIC DNA]</scope>
    <source>
        <strain evidence="7">SpSt-8</strain>
    </source>
</reference>
<evidence type="ECO:0000256" key="5">
    <source>
        <dbReference type="ARBA" id="ARBA00022842"/>
    </source>
</evidence>
<dbReference type="Pfam" id="PF01850">
    <property type="entry name" value="PIN"/>
    <property type="match status" value="1"/>
</dbReference>
<protein>
    <submittedName>
        <fullName evidence="7">Type II toxin-antitoxin system VapC family toxin</fullName>
    </submittedName>
</protein>
<dbReference type="GO" id="GO:0004540">
    <property type="term" value="F:RNA nuclease activity"/>
    <property type="evidence" value="ECO:0007669"/>
    <property type="project" value="TreeGrafter"/>
</dbReference>
<dbReference type="SUPFAM" id="SSF88723">
    <property type="entry name" value="PIN domain-like"/>
    <property type="match status" value="1"/>
</dbReference>
<dbReference type="CDD" id="cd09881">
    <property type="entry name" value="PIN_VapC4-5_FitB-like"/>
    <property type="match status" value="1"/>
</dbReference>
<comment type="caution">
    <text evidence="7">The sequence shown here is derived from an EMBL/GenBank/DDBJ whole genome shotgun (WGS) entry which is preliminary data.</text>
</comment>
<evidence type="ECO:0000256" key="3">
    <source>
        <dbReference type="ARBA" id="ARBA00022723"/>
    </source>
</evidence>
<dbReference type="GO" id="GO:0016787">
    <property type="term" value="F:hydrolase activity"/>
    <property type="evidence" value="ECO:0007669"/>
    <property type="project" value="UniProtKB-KW"/>
</dbReference>
<dbReference type="InterPro" id="IPR051749">
    <property type="entry name" value="PINc/VapC_TA_RNase"/>
</dbReference>
<evidence type="ECO:0000313" key="7">
    <source>
        <dbReference type="EMBL" id="HGB25073.1"/>
    </source>
</evidence>
<dbReference type="PANTHER" id="PTHR42740:SF1">
    <property type="entry name" value="RIBONUCLEASE VAPC3"/>
    <property type="match status" value="1"/>
</dbReference>
<sequence>MKKLIDTSVLVDNLRRGVFEEGALSLITLIEVLRGVPEGKREGVKSLLEDSYGILGLDNEVVLEYCRLYSELRRKGELIPDAYLLVAATAMAHNLTLVTKDSHFRRLEEYGLSVELRS</sequence>
<dbReference type="GO" id="GO:0046872">
    <property type="term" value="F:metal ion binding"/>
    <property type="evidence" value="ECO:0007669"/>
    <property type="project" value="UniProtKB-KW"/>
</dbReference>
<evidence type="ECO:0000256" key="2">
    <source>
        <dbReference type="ARBA" id="ARBA00022722"/>
    </source>
</evidence>
<name>A0A7C3SL02_THEPE</name>
<dbReference type="EMBL" id="DTIB01000076">
    <property type="protein sequence ID" value="HGB25073.1"/>
    <property type="molecule type" value="Genomic_DNA"/>
</dbReference>
<keyword evidence="5" id="KW-0460">Magnesium</keyword>
<keyword evidence="4" id="KW-0378">Hydrolase</keyword>